<accession>C0D4A0</accession>
<organism evidence="1 2">
    <name type="scientific">[Clostridium] asparagiforme DSM 15981</name>
    <dbReference type="NCBI Taxonomy" id="518636"/>
    <lineage>
        <taxon>Bacteria</taxon>
        <taxon>Bacillati</taxon>
        <taxon>Bacillota</taxon>
        <taxon>Clostridia</taxon>
        <taxon>Lachnospirales</taxon>
        <taxon>Lachnospiraceae</taxon>
        <taxon>Enterocloster</taxon>
    </lineage>
</organism>
<comment type="caution">
    <text evidence="1">The sequence shown here is derived from an EMBL/GenBank/DDBJ whole genome shotgun (WGS) entry which is preliminary data.</text>
</comment>
<protein>
    <submittedName>
        <fullName evidence="1">Uncharacterized protein</fullName>
    </submittedName>
</protein>
<feature type="non-terminal residue" evidence="1">
    <location>
        <position position="416"/>
    </location>
</feature>
<evidence type="ECO:0000313" key="1">
    <source>
        <dbReference type="EMBL" id="EEG53845.1"/>
    </source>
</evidence>
<proteinExistence type="predicted"/>
<keyword evidence="2" id="KW-1185">Reference proteome</keyword>
<sequence length="416" mass="47323">MLITVRNGIRICLAPGRAQICYVGAERIQKVRQAMKWYQENKFLVMSKDMKYKDSLEAVGRLLEQAGLSYSKIRFHMQPEWPFSDPAEAEAHAGRLVCSVPWLKAYEVVRAGGPGEAGKVRLFTNLSEFGGPEGQPGFEEMVLFMRKLTNALCPREIAVGLNVLEPAQAGETADSGNTAESACFSREAPGYPGNYFENMVVITRNAGASFFRIVLRLEVDRQGSLSIPFKRLEELFQEQMGTLTDCRYVEALAVEELEEARFCGQRADRELVRLNQELKALILPHQFSRSLSPTRKGCSVKRAFTGAFKGTGFEFLDSRNFCFKAQMKSVHGYVYRISIDYGGHIWHRHTFILEVSGINFNRQLLRVDGLSPQSQEECRMNLENLRTQTMFLQERAESVLLEYYGETPGWYQVYHK</sequence>
<reference evidence="1 2" key="1">
    <citation type="submission" date="2009-01" db="EMBL/GenBank/DDBJ databases">
        <authorList>
            <person name="Fulton L."/>
            <person name="Clifton S."/>
            <person name="Fulton B."/>
            <person name="Xu J."/>
            <person name="Minx P."/>
            <person name="Pepin K.H."/>
            <person name="Johnson M."/>
            <person name="Bhonagiri V."/>
            <person name="Nash W.E."/>
            <person name="Mardis E.R."/>
            <person name="Wilson R.K."/>
        </authorList>
    </citation>
    <scope>NUCLEOTIDE SEQUENCE [LARGE SCALE GENOMIC DNA]</scope>
    <source>
        <strain evidence="1 2">DSM 15981</strain>
    </source>
</reference>
<dbReference type="HOGENOM" id="CLU_661410_0_0_9"/>
<name>C0D4A0_9FIRM</name>
<gene>
    <name evidence="1" type="ORF">CLOSTASPAR_04094</name>
</gene>
<dbReference type="EMBL" id="ACCJ01000327">
    <property type="protein sequence ID" value="EEG53845.1"/>
    <property type="molecule type" value="Genomic_DNA"/>
</dbReference>
<dbReference type="Proteomes" id="UP000004756">
    <property type="component" value="Unassembled WGS sequence"/>
</dbReference>
<evidence type="ECO:0000313" key="2">
    <source>
        <dbReference type="Proteomes" id="UP000004756"/>
    </source>
</evidence>
<reference evidence="1 2" key="2">
    <citation type="submission" date="2009-02" db="EMBL/GenBank/DDBJ databases">
        <title>Draft genome sequence of Clostridium asparagiforme (DSM 15981).</title>
        <authorList>
            <person name="Sudarsanam P."/>
            <person name="Ley R."/>
            <person name="Guruge J."/>
            <person name="Turnbaugh P.J."/>
            <person name="Mahowald M."/>
            <person name="Liep D."/>
            <person name="Gordon J."/>
        </authorList>
    </citation>
    <scope>NUCLEOTIDE SEQUENCE [LARGE SCALE GENOMIC DNA]</scope>
    <source>
        <strain evidence="1 2">DSM 15981</strain>
    </source>
</reference>
<dbReference type="AlphaFoldDB" id="C0D4A0"/>